<reference evidence="2" key="1">
    <citation type="submission" date="2020-11" db="EMBL/GenBank/DDBJ databases">
        <authorList>
            <person name="Tran Van P."/>
        </authorList>
    </citation>
    <scope>NUCLEOTIDE SEQUENCE</scope>
</reference>
<proteinExistence type="predicted"/>
<dbReference type="EMBL" id="CAJPEX010000715">
    <property type="protein sequence ID" value="CAG0916940.1"/>
    <property type="molecule type" value="Genomic_DNA"/>
</dbReference>
<feature type="region of interest" description="Disordered" evidence="1">
    <location>
        <begin position="55"/>
        <end position="245"/>
    </location>
</feature>
<evidence type="ECO:0000256" key="1">
    <source>
        <dbReference type="SAM" id="MobiDB-lite"/>
    </source>
</evidence>
<gene>
    <name evidence="2" type="ORF">NMOB1V02_LOCUS4538</name>
</gene>
<feature type="region of interest" description="Disordered" evidence="1">
    <location>
        <begin position="1"/>
        <end position="42"/>
    </location>
</feature>
<keyword evidence="3" id="KW-1185">Reference proteome</keyword>
<dbReference type="EMBL" id="OA882752">
    <property type="protein sequence ID" value="CAD7276788.1"/>
    <property type="molecule type" value="Genomic_DNA"/>
</dbReference>
<feature type="compositionally biased region" description="Polar residues" evidence="1">
    <location>
        <begin position="147"/>
        <end position="165"/>
    </location>
</feature>
<name>A0A7R9GDI1_9CRUS</name>
<accession>A0A7R9GDI1</accession>
<evidence type="ECO:0000313" key="3">
    <source>
        <dbReference type="Proteomes" id="UP000678499"/>
    </source>
</evidence>
<evidence type="ECO:0000313" key="2">
    <source>
        <dbReference type="EMBL" id="CAD7276788.1"/>
    </source>
</evidence>
<feature type="compositionally biased region" description="Basic and acidic residues" evidence="1">
    <location>
        <begin position="231"/>
        <end position="245"/>
    </location>
</feature>
<sequence>MAPHTVAKKEPPAPVLEESSAEPRCLSSKNDAPSYWDADEEASYASDLRSSSYLVINNRHGRPPAPHPPADSYPVSSQSSHYWPSSTQMDDFEPSDPGMSIVTSGVYYPPPSPPPAPERDPACLKDINYGPGHEKFPSWPMPPAPVNKSSNPNGSQRTKSWTDQTEYPKEKARPYLRPWMVKKQPVWAEPGLPDPGDFPAQKLRRPRAPLPPLDKDGRQYGDVDYNLPSPPERDSSHREKWREPD</sequence>
<dbReference type="Proteomes" id="UP000678499">
    <property type="component" value="Unassembled WGS sequence"/>
</dbReference>
<feature type="compositionally biased region" description="Polar residues" evidence="1">
    <location>
        <begin position="74"/>
        <end position="89"/>
    </location>
</feature>
<dbReference type="AlphaFoldDB" id="A0A7R9GDI1"/>
<protein>
    <submittedName>
        <fullName evidence="2">Uncharacterized protein</fullName>
    </submittedName>
</protein>
<organism evidence="2">
    <name type="scientific">Notodromas monacha</name>
    <dbReference type="NCBI Taxonomy" id="399045"/>
    <lineage>
        <taxon>Eukaryota</taxon>
        <taxon>Metazoa</taxon>
        <taxon>Ecdysozoa</taxon>
        <taxon>Arthropoda</taxon>
        <taxon>Crustacea</taxon>
        <taxon>Oligostraca</taxon>
        <taxon>Ostracoda</taxon>
        <taxon>Podocopa</taxon>
        <taxon>Podocopida</taxon>
        <taxon>Cypridocopina</taxon>
        <taxon>Cypridoidea</taxon>
        <taxon>Cyprididae</taxon>
        <taxon>Notodromas</taxon>
    </lineage>
</organism>
<dbReference type="OrthoDB" id="6373583at2759"/>